<proteinExistence type="predicted"/>
<organism evidence="1 2">
    <name type="scientific">Caerostris darwini</name>
    <dbReference type="NCBI Taxonomy" id="1538125"/>
    <lineage>
        <taxon>Eukaryota</taxon>
        <taxon>Metazoa</taxon>
        <taxon>Ecdysozoa</taxon>
        <taxon>Arthropoda</taxon>
        <taxon>Chelicerata</taxon>
        <taxon>Arachnida</taxon>
        <taxon>Araneae</taxon>
        <taxon>Araneomorphae</taxon>
        <taxon>Entelegynae</taxon>
        <taxon>Araneoidea</taxon>
        <taxon>Araneidae</taxon>
        <taxon>Caerostris</taxon>
    </lineage>
</organism>
<name>A0AAV4U3S0_9ARAC</name>
<dbReference type="Proteomes" id="UP001054837">
    <property type="component" value="Unassembled WGS sequence"/>
</dbReference>
<keyword evidence="2" id="KW-1185">Reference proteome</keyword>
<comment type="caution">
    <text evidence="1">The sequence shown here is derived from an EMBL/GenBank/DDBJ whole genome shotgun (WGS) entry which is preliminary data.</text>
</comment>
<dbReference type="EMBL" id="BPLQ01010670">
    <property type="protein sequence ID" value="GIY52428.1"/>
    <property type="molecule type" value="Genomic_DNA"/>
</dbReference>
<accession>A0AAV4U3S0</accession>
<gene>
    <name evidence="1" type="ORF">CDAR_181061</name>
</gene>
<dbReference type="AlphaFoldDB" id="A0AAV4U3S0"/>
<sequence length="126" mass="14665">MGTCRWFFEISGLLWQRRSSFCESPRASRLNKFGLTLVSVMQRKRRREFFETPLRQTWPPSFLLSRGDKNLQRNFAPLAENVSSALENEKALVADMPSEVEFFSLPKNCQVAKRRSPLKTHSQGNR</sequence>
<reference evidence="1 2" key="1">
    <citation type="submission" date="2021-06" db="EMBL/GenBank/DDBJ databases">
        <title>Caerostris darwini draft genome.</title>
        <authorList>
            <person name="Kono N."/>
            <person name="Arakawa K."/>
        </authorList>
    </citation>
    <scope>NUCLEOTIDE SEQUENCE [LARGE SCALE GENOMIC DNA]</scope>
</reference>
<protein>
    <submittedName>
        <fullName evidence="1">Uncharacterized protein</fullName>
    </submittedName>
</protein>
<evidence type="ECO:0000313" key="1">
    <source>
        <dbReference type="EMBL" id="GIY52428.1"/>
    </source>
</evidence>
<evidence type="ECO:0000313" key="2">
    <source>
        <dbReference type="Proteomes" id="UP001054837"/>
    </source>
</evidence>